<protein>
    <submittedName>
        <fullName evidence="4">MmgE/PrpD family protein</fullName>
    </submittedName>
</protein>
<reference evidence="4 5" key="1">
    <citation type="submission" date="2022-09" db="EMBL/GenBank/DDBJ databases">
        <title>Chelativorans salina sp. nov., a novel slightly halophilic bacterium isolated from a saline lake sediment enrichment.</title>
        <authorList>
            <person name="Gao L."/>
            <person name="Fang B.-Z."/>
            <person name="Li W.-J."/>
        </authorList>
    </citation>
    <scope>NUCLEOTIDE SEQUENCE [LARGE SCALE GENOMIC DNA]</scope>
    <source>
        <strain evidence="4 5">EGI FJ00035</strain>
    </source>
</reference>
<feature type="domain" description="MmgE/PrpD N-terminal" evidence="2">
    <location>
        <begin position="12"/>
        <end position="246"/>
    </location>
</feature>
<dbReference type="Gene3D" id="1.10.4100.10">
    <property type="entry name" value="2-methylcitrate dehydratase PrpD"/>
    <property type="match status" value="1"/>
</dbReference>
<dbReference type="InterPro" id="IPR045336">
    <property type="entry name" value="MmgE_PrpD_N"/>
</dbReference>
<gene>
    <name evidence="4" type="ORF">N5A92_17100</name>
</gene>
<dbReference type="PANTHER" id="PTHR16943">
    <property type="entry name" value="2-METHYLCITRATE DEHYDRATASE-RELATED"/>
    <property type="match status" value="1"/>
</dbReference>
<name>A0ABT2LSD3_9HYPH</name>
<organism evidence="4 5">
    <name type="scientific">Chelativorans salis</name>
    <dbReference type="NCBI Taxonomy" id="2978478"/>
    <lineage>
        <taxon>Bacteria</taxon>
        <taxon>Pseudomonadati</taxon>
        <taxon>Pseudomonadota</taxon>
        <taxon>Alphaproteobacteria</taxon>
        <taxon>Hyphomicrobiales</taxon>
        <taxon>Phyllobacteriaceae</taxon>
        <taxon>Chelativorans</taxon>
    </lineage>
</organism>
<dbReference type="Pfam" id="PF03972">
    <property type="entry name" value="MmgE_PrpD_N"/>
    <property type="match status" value="1"/>
</dbReference>
<dbReference type="InterPro" id="IPR005656">
    <property type="entry name" value="MmgE_PrpD"/>
</dbReference>
<dbReference type="InterPro" id="IPR042183">
    <property type="entry name" value="MmgE/PrpD_sf_1"/>
</dbReference>
<dbReference type="Pfam" id="PF19305">
    <property type="entry name" value="MmgE_PrpD_C"/>
    <property type="match status" value="1"/>
</dbReference>
<evidence type="ECO:0000256" key="1">
    <source>
        <dbReference type="ARBA" id="ARBA00006174"/>
    </source>
</evidence>
<proteinExistence type="inferred from homology"/>
<dbReference type="PANTHER" id="PTHR16943:SF8">
    <property type="entry name" value="2-METHYLCITRATE DEHYDRATASE"/>
    <property type="match status" value="1"/>
</dbReference>
<evidence type="ECO:0000259" key="3">
    <source>
        <dbReference type="Pfam" id="PF19305"/>
    </source>
</evidence>
<evidence type="ECO:0000313" key="5">
    <source>
        <dbReference type="Proteomes" id="UP001320831"/>
    </source>
</evidence>
<dbReference type="EMBL" id="JAOCZP010000005">
    <property type="protein sequence ID" value="MCT7376752.1"/>
    <property type="molecule type" value="Genomic_DNA"/>
</dbReference>
<accession>A0ABT2LSD3</accession>
<dbReference type="InterPro" id="IPR042188">
    <property type="entry name" value="MmgE/PrpD_sf_2"/>
</dbReference>
<dbReference type="Proteomes" id="UP001320831">
    <property type="component" value="Unassembled WGS sequence"/>
</dbReference>
<comment type="caution">
    <text evidence="4">The sequence shown here is derived from an EMBL/GenBank/DDBJ whole genome shotgun (WGS) entry which is preliminary data.</text>
</comment>
<evidence type="ECO:0000259" key="2">
    <source>
        <dbReference type="Pfam" id="PF03972"/>
    </source>
</evidence>
<keyword evidence="5" id="KW-1185">Reference proteome</keyword>
<dbReference type="SUPFAM" id="SSF103378">
    <property type="entry name" value="2-methylcitrate dehydratase PrpD"/>
    <property type="match status" value="1"/>
</dbReference>
<evidence type="ECO:0000313" key="4">
    <source>
        <dbReference type="EMBL" id="MCT7376752.1"/>
    </source>
</evidence>
<sequence length="459" mass="49045">MMKNDNVRSVSERLAEWAAMLTWEVLSDATRAKARDILVDTIGLCVAARGTDYVAAVKAAAEPGDHLIVGHVQRASASSAALVNGTAAHGEDFDDTFEGGPVHSGAVVVPALIAAAERYQLTNDRLMLGIAAGTEMLCRLALTLPKAVHKAGFHPTAVLGTFGATFGICVACRAEEKVIANALGIAGSMASGIIEYLGDGSWTKRMHPGWSAQSALRAYAMAEAGFVGPRAVFEGTHGAFTTFAPSIEPKTDILFEDLGQTFVMDTITFKPYPCGTMVQPYIDCAMKLKARGIPLEGIEKIVCKTAEGIVHRLWEPLDLRRRPPTAYAAKFSTPFGVALGLVRGRADLGDFTEAAIADDELIRIAGLVDFEIDPKNPYPAAYTGHVRIAYRDGQVEEAEQGHMRGGVEEPLTRDEIDTKFRANLAFGGHARADALLALCDRIGAMQGGHELIAELGHDD</sequence>
<dbReference type="InterPro" id="IPR036148">
    <property type="entry name" value="MmgE/PrpD_sf"/>
</dbReference>
<dbReference type="Gene3D" id="3.30.1330.120">
    <property type="entry name" value="2-methylcitrate dehydratase PrpD"/>
    <property type="match status" value="1"/>
</dbReference>
<feature type="domain" description="MmgE/PrpD C-terminal" evidence="3">
    <location>
        <begin position="272"/>
        <end position="432"/>
    </location>
</feature>
<comment type="similarity">
    <text evidence="1">Belongs to the PrpD family.</text>
</comment>
<dbReference type="InterPro" id="IPR045337">
    <property type="entry name" value="MmgE_PrpD_C"/>
</dbReference>